<comment type="caution">
    <text evidence="2">The sequence shown here is derived from an EMBL/GenBank/DDBJ whole genome shotgun (WGS) entry which is preliminary data.</text>
</comment>
<dbReference type="Proteomes" id="UP000020773">
    <property type="component" value="Unassembled WGS sequence"/>
</dbReference>
<accession>A0A015TV89</accession>
<gene>
    <name evidence="2" type="ORF">M125_5054</name>
</gene>
<keyword evidence="1" id="KW-1133">Transmembrane helix</keyword>
<sequence>MNTESVHTIAIVANATPHTEIAEMILMALCFFFEKRYRRAM</sequence>
<organism evidence="2 3">
    <name type="scientific">Bacteroides fragilis str. 3998T(B)3</name>
    <dbReference type="NCBI Taxonomy" id="1339316"/>
    <lineage>
        <taxon>Bacteria</taxon>
        <taxon>Pseudomonadati</taxon>
        <taxon>Bacteroidota</taxon>
        <taxon>Bacteroidia</taxon>
        <taxon>Bacteroidales</taxon>
        <taxon>Bacteroidaceae</taxon>
        <taxon>Bacteroides</taxon>
    </lineage>
</organism>
<keyword evidence="1" id="KW-0472">Membrane</keyword>
<dbReference type="EMBL" id="JGDB01000285">
    <property type="protein sequence ID" value="EXY88329.1"/>
    <property type="molecule type" value="Genomic_DNA"/>
</dbReference>
<keyword evidence="1" id="KW-0812">Transmembrane</keyword>
<evidence type="ECO:0000256" key="1">
    <source>
        <dbReference type="SAM" id="Phobius"/>
    </source>
</evidence>
<evidence type="ECO:0000313" key="2">
    <source>
        <dbReference type="EMBL" id="EXY88329.1"/>
    </source>
</evidence>
<proteinExistence type="predicted"/>
<evidence type="ECO:0000313" key="3">
    <source>
        <dbReference type="Proteomes" id="UP000020773"/>
    </source>
</evidence>
<feature type="transmembrane region" description="Helical" evidence="1">
    <location>
        <begin position="6"/>
        <end position="33"/>
    </location>
</feature>
<protein>
    <submittedName>
        <fullName evidence="2">Uncharacterized protein</fullName>
    </submittedName>
</protein>
<name>A0A015TV89_BACFG</name>
<reference evidence="2 3" key="1">
    <citation type="submission" date="2014-02" db="EMBL/GenBank/DDBJ databases">
        <authorList>
            <person name="Sears C."/>
            <person name="Carroll K."/>
            <person name="Sack B.R."/>
            <person name="Qadri F."/>
            <person name="Myers L.L."/>
            <person name="Chung G.-T."/>
            <person name="Escheverria P."/>
            <person name="Fraser C.M."/>
            <person name="Sadzewicz L."/>
            <person name="Shefchek K.A."/>
            <person name="Tallon L."/>
            <person name="Das S.P."/>
            <person name="Daugherty S."/>
            <person name="Mongodin E.F."/>
        </authorList>
    </citation>
    <scope>NUCLEOTIDE SEQUENCE [LARGE SCALE GENOMIC DNA]</scope>
    <source>
        <strain evidence="3">3998T(B)3</strain>
    </source>
</reference>
<dbReference type="AlphaFoldDB" id="A0A015TV89"/>